<feature type="domain" description="FAD-binding" evidence="6">
    <location>
        <begin position="11"/>
        <end position="181"/>
    </location>
</feature>
<dbReference type="InterPro" id="IPR002938">
    <property type="entry name" value="FAD-bd"/>
</dbReference>
<gene>
    <name evidence="7" type="ORF">N0V93_006323</name>
</gene>
<dbReference type="OrthoDB" id="2431938at2759"/>
<protein>
    <recommendedName>
        <fullName evidence="6">FAD-binding domain-containing protein</fullName>
    </recommendedName>
</protein>
<comment type="caution">
    <text evidence="7">The sequence shown here is derived from an EMBL/GenBank/DDBJ whole genome shotgun (WGS) entry which is preliminary data.</text>
</comment>
<name>A0A9W8YPH2_9PEZI</name>
<evidence type="ECO:0000313" key="8">
    <source>
        <dbReference type="Proteomes" id="UP001140453"/>
    </source>
</evidence>
<evidence type="ECO:0000256" key="3">
    <source>
        <dbReference type="ARBA" id="ARBA00022630"/>
    </source>
</evidence>
<evidence type="ECO:0000259" key="6">
    <source>
        <dbReference type="Pfam" id="PF01494"/>
    </source>
</evidence>
<dbReference type="GO" id="GO:0004497">
    <property type="term" value="F:monooxygenase activity"/>
    <property type="evidence" value="ECO:0007669"/>
    <property type="project" value="InterPro"/>
</dbReference>
<dbReference type="PANTHER" id="PTHR47356:SF2">
    <property type="entry name" value="FAD-BINDING DOMAIN-CONTAINING PROTEIN-RELATED"/>
    <property type="match status" value="1"/>
</dbReference>
<dbReference type="PANTHER" id="PTHR47356">
    <property type="entry name" value="FAD-DEPENDENT MONOOXYGENASE ASQG-RELATED"/>
    <property type="match status" value="1"/>
</dbReference>
<dbReference type="Pfam" id="PF01494">
    <property type="entry name" value="FAD_binding_3"/>
    <property type="match status" value="2"/>
</dbReference>
<dbReference type="SUPFAM" id="SSF51905">
    <property type="entry name" value="FAD/NAD(P)-binding domain"/>
    <property type="match status" value="1"/>
</dbReference>
<keyword evidence="8" id="KW-1185">Reference proteome</keyword>
<evidence type="ECO:0000313" key="7">
    <source>
        <dbReference type="EMBL" id="KAJ4388862.1"/>
    </source>
</evidence>
<dbReference type="InterPro" id="IPR050562">
    <property type="entry name" value="FAD_mOase_fung"/>
</dbReference>
<dbReference type="AlphaFoldDB" id="A0A9W8YPH2"/>
<keyword evidence="3" id="KW-0285">Flavoprotein</keyword>
<dbReference type="PRINTS" id="PR00420">
    <property type="entry name" value="RNGMNOXGNASE"/>
</dbReference>
<evidence type="ECO:0000256" key="2">
    <source>
        <dbReference type="ARBA" id="ARBA00007992"/>
    </source>
</evidence>
<evidence type="ECO:0000256" key="4">
    <source>
        <dbReference type="ARBA" id="ARBA00022827"/>
    </source>
</evidence>
<dbReference type="GO" id="GO:0071949">
    <property type="term" value="F:FAD binding"/>
    <property type="evidence" value="ECO:0007669"/>
    <property type="project" value="InterPro"/>
</dbReference>
<evidence type="ECO:0000256" key="1">
    <source>
        <dbReference type="ARBA" id="ARBA00001974"/>
    </source>
</evidence>
<reference evidence="7" key="1">
    <citation type="submission" date="2022-10" db="EMBL/GenBank/DDBJ databases">
        <title>Tapping the CABI collections for fungal endophytes: first genome assemblies for Collariella, Neodidymelliopsis, Ascochyta clinopodiicola, Didymella pomorum, Didymosphaeria variabile, Neocosmospora piperis and Neocucurbitaria cava.</title>
        <authorList>
            <person name="Hill R."/>
        </authorList>
    </citation>
    <scope>NUCLEOTIDE SEQUENCE</scope>
    <source>
        <strain evidence="7">IMI 355082</strain>
    </source>
</reference>
<proteinExistence type="inferred from homology"/>
<comment type="similarity">
    <text evidence="2">Belongs to the paxM FAD-dependent monooxygenase family.</text>
</comment>
<dbReference type="Proteomes" id="UP001140453">
    <property type="component" value="Unassembled WGS sequence"/>
</dbReference>
<dbReference type="EMBL" id="JAPEVB010000004">
    <property type="protein sequence ID" value="KAJ4388862.1"/>
    <property type="molecule type" value="Genomic_DNA"/>
</dbReference>
<sequence length="452" mass="50300">MESSAPSKPFKVIIAGGSVAGLTLANALERAGIDYLLLEKRDVAPNKGQSILVLPCTALVFEQLGLNKTLDEVCVPLKMREHWDSKMKMFCASDELWLLYQKAKRPARFIDRYRFLTSMYDGIKDKSKIRSREGLVSFIETPDGVTVRTDKDNVYEGSILIGADGVHSEVRNQLAALVAKQDPKSAHILTKGFKTRYACLTAMSWNHFADEPKRQLLADGIVNNSYHEKERIGGISSSGVHAREGQPGQLIWSAYIPLDVLGKQPCVEYPSPRFDQADIDTFMEKYGHLKLCPDYTFNDCYKSLIGASIIAMEENVLPARWNSGGRVMLLGDAVHKATANLGMGGNLCIDDVCRLMNGLIPLLQRTSDAPSTQQLTKLFNDCEKKGRPRAKFVYHASSFFCGFETSSSWYARFVKWTFPLIPSSLKMKVFAIFDGGAPKLDFLPVPTAEFKG</sequence>
<comment type="cofactor">
    <cofactor evidence="1">
        <name>FAD</name>
        <dbReference type="ChEBI" id="CHEBI:57692"/>
    </cofactor>
</comment>
<keyword evidence="5" id="KW-0560">Oxidoreductase</keyword>
<accession>A0A9W8YPH2</accession>
<keyword evidence="4" id="KW-0274">FAD</keyword>
<organism evidence="7 8">
    <name type="scientific">Gnomoniopsis smithogilvyi</name>
    <dbReference type="NCBI Taxonomy" id="1191159"/>
    <lineage>
        <taxon>Eukaryota</taxon>
        <taxon>Fungi</taxon>
        <taxon>Dikarya</taxon>
        <taxon>Ascomycota</taxon>
        <taxon>Pezizomycotina</taxon>
        <taxon>Sordariomycetes</taxon>
        <taxon>Sordariomycetidae</taxon>
        <taxon>Diaporthales</taxon>
        <taxon>Gnomoniaceae</taxon>
        <taxon>Gnomoniopsis</taxon>
    </lineage>
</organism>
<evidence type="ECO:0000256" key="5">
    <source>
        <dbReference type="ARBA" id="ARBA00023002"/>
    </source>
</evidence>
<dbReference type="InterPro" id="IPR036188">
    <property type="entry name" value="FAD/NAD-bd_sf"/>
</dbReference>
<dbReference type="Gene3D" id="3.50.50.60">
    <property type="entry name" value="FAD/NAD(P)-binding domain"/>
    <property type="match status" value="1"/>
</dbReference>
<feature type="domain" description="FAD-binding" evidence="6">
    <location>
        <begin position="306"/>
        <end position="364"/>
    </location>
</feature>